<dbReference type="PANTHER" id="PTHR35174">
    <property type="entry name" value="BLL7171 PROTEIN-RELATED"/>
    <property type="match status" value="1"/>
</dbReference>
<dbReference type="AlphaFoldDB" id="A0A7K1V5W9"/>
<gene>
    <name evidence="3" type="ORF">GPX89_30195</name>
</gene>
<proteinExistence type="inferred from homology"/>
<feature type="domain" description="YCII-related" evidence="2">
    <location>
        <begin position="4"/>
        <end position="113"/>
    </location>
</feature>
<dbReference type="RefSeq" id="WP_198347658.1">
    <property type="nucleotide sequence ID" value="NZ_WRPP01000006.1"/>
</dbReference>
<protein>
    <recommendedName>
        <fullName evidence="2">YCII-related domain-containing protein</fullName>
    </recommendedName>
</protein>
<dbReference type="SUPFAM" id="SSF54909">
    <property type="entry name" value="Dimeric alpha+beta barrel"/>
    <property type="match status" value="1"/>
</dbReference>
<evidence type="ECO:0000313" key="3">
    <source>
        <dbReference type="EMBL" id="MVU81498.1"/>
    </source>
</evidence>
<organism evidence="3 4">
    <name type="scientific">Nocardia terrae</name>
    <dbReference type="NCBI Taxonomy" id="2675851"/>
    <lineage>
        <taxon>Bacteria</taxon>
        <taxon>Bacillati</taxon>
        <taxon>Actinomycetota</taxon>
        <taxon>Actinomycetes</taxon>
        <taxon>Mycobacteriales</taxon>
        <taxon>Nocardiaceae</taxon>
        <taxon>Nocardia</taxon>
    </lineage>
</organism>
<sequence length="117" mass="13148">MPEYLLLIHHDEQTWLTADPAVRERIQHEHREFMIAHADRLRGGNQLRPISTATMVRHDAQGRPVITDGVFAESKEVLGGYYLVEAADLDEAIRIAAAVPSPFGGIEVRPIHPHEQP</sequence>
<dbReference type="Pfam" id="PF03795">
    <property type="entry name" value="YCII"/>
    <property type="match status" value="1"/>
</dbReference>
<name>A0A7K1V5W9_9NOCA</name>
<reference evidence="3 4" key="1">
    <citation type="submission" date="2019-12" db="EMBL/GenBank/DDBJ databases">
        <title>Nocardia sp. nov. ET3-3 isolated from soil.</title>
        <authorList>
            <person name="Kanchanasin P."/>
            <person name="Tanasupawat S."/>
            <person name="Yuki M."/>
            <person name="Kudo T."/>
        </authorList>
    </citation>
    <scope>NUCLEOTIDE SEQUENCE [LARGE SCALE GENOMIC DNA]</scope>
    <source>
        <strain evidence="3 4">ET3-3</strain>
    </source>
</reference>
<dbReference type="Proteomes" id="UP000466794">
    <property type="component" value="Unassembled WGS sequence"/>
</dbReference>
<dbReference type="PANTHER" id="PTHR35174:SF3">
    <property type="entry name" value="BLL7171 PROTEIN"/>
    <property type="match status" value="1"/>
</dbReference>
<accession>A0A7K1V5W9</accession>
<evidence type="ECO:0000259" key="2">
    <source>
        <dbReference type="Pfam" id="PF03795"/>
    </source>
</evidence>
<dbReference type="InterPro" id="IPR011008">
    <property type="entry name" value="Dimeric_a/b-barrel"/>
</dbReference>
<evidence type="ECO:0000313" key="4">
    <source>
        <dbReference type="Proteomes" id="UP000466794"/>
    </source>
</evidence>
<dbReference type="EMBL" id="WRPP01000006">
    <property type="protein sequence ID" value="MVU81498.1"/>
    <property type="molecule type" value="Genomic_DNA"/>
</dbReference>
<evidence type="ECO:0000256" key="1">
    <source>
        <dbReference type="ARBA" id="ARBA00007689"/>
    </source>
</evidence>
<keyword evidence="4" id="KW-1185">Reference proteome</keyword>
<dbReference type="Gene3D" id="3.30.70.1060">
    <property type="entry name" value="Dimeric alpha+beta barrel"/>
    <property type="match status" value="1"/>
</dbReference>
<comment type="caution">
    <text evidence="3">The sequence shown here is derived from an EMBL/GenBank/DDBJ whole genome shotgun (WGS) entry which is preliminary data.</text>
</comment>
<comment type="similarity">
    <text evidence="1">Belongs to the YciI family.</text>
</comment>
<dbReference type="InterPro" id="IPR005545">
    <property type="entry name" value="YCII"/>
</dbReference>